<organism evidence="1 2">
    <name type="scientific">Hydrogenophilus thermoluteolus</name>
    <name type="common">Pseudomonas hydrogenothermophila</name>
    <dbReference type="NCBI Taxonomy" id="297"/>
    <lineage>
        <taxon>Bacteria</taxon>
        <taxon>Pseudomonadati</taxon>
        <taxon>Pseudomonadota</taxon>
        <taxon>Hydrogenophilia</taxon>
        <taxon>Hydrogenophilales</taxon>
        <taxon>Hydrogenophilaceae</taxon>
        <taxon>Hydrogenophilus</taxon>
    </lineage>
</organism>
<dbReference type="Proteomes" id="UP000262004">
    <property type="component" value="Chromosome"/>
</dbReference>
<gene>
    <name evidence="1" type="ORF">HPTL_0989</name>
</gene>
<dbReference type="Gene3D" id="1.20.1440.60">
    <property type="entry name" value="23S rRNA-intervening sequence"/>
    <property type="match status" value="1"/>
</dbReference>
<protein>
    <submittedName>
        <fullName evidence="1">Uncharacterized protein</fullName>
    </submittedName>
</protein>
<accession>A0A2Z6DXN4</accession>
<dbReference type="KEGG" id="htl:HPTL_0989"/>
<dbReference type="EMBL" id="AP018558">
    <property type="protein sequence ID" value="BBD77256.1"/>
    <property type="molecule type" value="Genomic_DNA"/>
</dbReference>
<reference evidence="1 2" key="1">
    <citation type="submission" date="2018-04" db="EMBL/GenBank/DDBJ databases">
        <title>Complete genome sequence of Hydrogenophilus thermoluteolus TH-1.</title>
        <authorList>
            <person name="Arai H."/>
        </authorList>
    </citation>
    <scope>NUCLEOTIDE SEQUENCE [LARGE SCALE GENOMIC DNA]</scope>
    <source>
        <strain evidence="1 2">TH-1</strain>
    </source>
</reference>
<dbReference type="InterPro" id="IPR036583">
    <property type="entry name" value="23S_rRNA_IVS_sf"/>
</dbReference>
<sequence length="48" mass="5651">MLKTLIRKAYRLEYINADRLAVWMRHADELGRRIGAWIRHESKQGAGV</sequence>
<name>A0A2Z6DXN4_HYDTE</name>
<evidence type="ECO:0000313" key="2">
    <source>
        <dbReference type="Proteomes" id="UP000262004"/>
    </source>
</evidence>
<keyword evidence="2" id="KW-1185">Reference proteome</keyword>
<evidence type="ECO:0000313" key="1">
    <source>
        <dbReference type="EMBL" id="BBD77256.1"/>
    </source>
</evidence>
<proteinExistence type="predicted"/>
<dbReference type="AlphaFoldDB" id="A0A2Z6DXN4"/>